<gene>
    <name evidence="2" type="ORF">SAMN05660971_02059</name>
</gene>
<feature type="domain" description="DUF4426" evidence="1">
    <location>
        <begin position="110"/>
        <end position="228"/>
    </location>
</feature>
<protein>
    <recommendedName>
        <fullName evidence="1">DUF4426 domain-containing protein</fullName>
    </recommendedName>
</protein>
<dbReference type="Pfam" id="PF14467">
    <property type="entry name" value="DUF4426"/>
    <property type="match status" value="1"/>
</dbReference>
<accession>A0A1M7FSP3</accession>
<dbReference type="Gene3D" id="2.60.40.3340">
    <property type="entry name" value="Domain of unknown function DUF4426"/>
    <property type="match status" value="1"/>
</dbReference>
<dbReference type="InterPro" id="IPR025218">
    <property type="entry name" value="DUF4426"/>
</dbReference>
<name>A0A1M7FSP3_9GAMM</name>
<evidence type="ECO:0000313" key="2">
    <source>
        <dbReference type="EMBL" id="SHM07152.1"/>
    </source>
</evidence>
<evidence type="ECO:0000313" key="3">
    <source>
        <dbReference type="Proteomes" id="UP000184123"/>
    </source>
</evidence>
<dbReference type="STRING" id="44933.SAMN05660971_02059"/>
<dbReference type="EMBL" id="FRCA01000005">
    <property type="protein sequence ID" value="SHM07152.1"/>
    <property type="molecule type" value="Genomic_DNA"/>
</dbReference>
<dbReference type="AlphaFoldDB" id="A0A1M7FSP3"/>
<reference evidence="2 3" key="1">
    <citation type="submission" date="2016-11" db="EMBL/GenBank/DDBJ databases">
        <authorList>
            <person name="Jaros S."/>
            <person name="Januszkiewicz K."/>
            <person name="Wedrychowicz H."/>
        </authorList>
    </citation>
    <scope>NUCLEOTIDE SEQUENCE [LARGE SCALE GENOMIC DNA]</scope>
    <source>
        <strain evidence="2 3">DSM 4740</strain>
    </source>
</reference>
<organism evidence="2 3">
    <name type="scientific">Halomonas cupida</name>
    <dbReference type="NCBI Taxonomy" id="44933"/>
    <lineage>
        <taxon>Bacteria</taxon>
        <taxon>Pseudomonadati</taxon>
        <taxon>Pseudomonadota</taxon>
        <taxon>Gammaproteobacteria</taxon>
        <taxon>Oceanospirillales</taxon>
        <taxon>Halomonadaceae</taxon>
        <taxon>Halomonas</taxon>
    </lineage>
</organism>
<evidence type="ECO:0000259" key="1">
    <source>
        <dbReference type="Pfam" id="PF14467"/>
    </source>
</evidence>
<proteinExistence type="predicted"/>
<dbReference type="Proteomes" id="UP000184123">
    <property type="component" value="Unassembled WGS sequence"/>
</dbReference>
<sequence length="229" mass="25263">MMPSRWTDLVRPDLSGHGPVMKRLVTAGQPEGAVMAARRSGRGLALRARFTWLEAQLTKPKAKFTELKAYSKELRAKFTELKAMSTELKAPAMLLLALVSSNASAQQFDQVGSNQIHYTAIETTFIADEVAARFGLERRPGLGMVTVSVLDANGESRNVAVDGSIADLNGRQPRPLAFRRLREASGGISSIATFPIDYAAPMRFQLDVQLDRNASPHPVSFIQRFYRDE</sequence>